<dbReference type="CDD" id="cd01830">
    <property type="entry name" value="XynE_like"/>
    <property type="match status" value="1"/>
</dbReference>
<dbReference type="InterPro" id="IPR013830">
    <property type="entry name" value="SGNH_hydro"/>
</dbReference>
<comment type="caution">
    <text evidence="3">The sequence shown here is derived from an EMBL/GenBank/DDBJ whole genome shotgun (WGS) entry which is preliminary data.</text>
</comment>
<dbReference type="AlphaFoldDB" id="A0A8H5HNA8"/>
<dbReference type="SUPFAM" id="SSF52266">
    <property type="entry name" value="SGNH hydrolase"/>
    <property type="match status" value="1"/>
</dbReference>
<protein>
    <recommendedName>
        <fullName evidence="2">SGNH hydrolase-type esterase domain-containing protein</fullName>
    </recommendedName>
</protein>
<evidence type="ECO:0000259" key="2">
    <source>
        <dbReference type="Pfam" id="PF13472"/>
    </source>
</evidence>
<accession>A0A8H5HNA8</accession>
<sequence>MIFTVHILALFACAVQARWINTWTSMPQLTEPANLPSPPFNGSSAVFVNSTIRQTLHMSIGGTQIRVRLSNNFGVNNLNITAATIALPADGQPGSSAIEPSTLKTLTFSGSQSFSIPNGALVVSDPVDFSIRPQSTLTVTIYLEHGQDGFAITSHPGSRTTTWMAFGNMVSAANITSTTVSSVAHWYFVSAVETWSTSPSNFAFAIVGDSITDGRGSDDNENNRWPDLLLARMQQNSFTSAIAINNQAAGGNRILADGLGPNALGRIDRDVLAQSGVKYAMIFEGVNDIGVADTSEKSQELIGDQLILAYKQIVARVHTFGIPIFAATITPFSAPSNTTIQPYSNPVREATRQRINAYIRAPGSFDFVIDFDKIIADPKIPSQLNPLFNSGDYLHPNVAGYQAIANGFPLEIFEQFAGGVF</sequence>
<feature type="chain" id="PRO_5034079561" description="SGNH hydrolase-type esterase domain-containing protein" evidence="1">
    <location>
        <begin position="18"/>
        <end position="421"/>
    </location>
</feature>
<dbReference type="Gene3D" id="3.40.50.1110">
    <property type="entry name" value="SGNH hydrolase"/>
    <property type="match status" value="1"/>
</dbReference>
<reference evidence="3 4" key="1">
    <citation type="journal article" date="2020" name="ISME J.">
        <title>Uncovering the hidden diversity of litter-decomposition mechanisms in mushroom-forming fungi.</title>
        <authorList>
            <person name="Floudas D."/>
            <person name="Bentzer J."/>
            <person name="Ahren D."/>
            <person name="Johansson T."/>
            <person name="Persson P."/>
            <person name="Tunlid A."/>
        </authorList>
    </citation>
    <scope>NUCLEOTIDE SEQUENCE [LARGE SCALE GENOMIC DNA]</scope>
    <source>
        <strain evidence="3 4">CBS 406.79</strain>
    </source>
</reference>
<proteinExistence type="predicted"/>
<dbReference type="Pfam" id="PF13472">
    <property type="entry name" value="Lipase_GDSL_2"/>
    <property type="match status" value="1"/>
</dbReference>
<dbReference type="PANTHER" id="PTHR43784">
    <property type="entry name" value="GDSL-LIKE LIPASE/ACYLHYDROLASE, PUTATIVE (AFU_ORTHOLOGUE AFUA_2G00820)-RELATED"/>
    <property type="match status" value="1"/>
</dbReference>
<keyword evidence="1" id="KW-0732">Signal</keyword>
<evidence type="ECO:0000313" key="3">
    <source>
        <dbReference type="EMBL" id="KAF5386549.1"/>
    </source>
</evidence>
<dbReference type="InterPro" id="IPR053140">
    <property type="entry name" value="GDSL_Rv0518-like"/>
</dbReference>
<feature type="domain" description="SGNH hydrolase-type esterase" evidence="2">
    <location>
        <begin position="207"/>
        <end position="403"/>
    </location>
</feature>
<feature type="signal peptide" evidence="1">
    <location>
        <begin position="1"/>
        <end position="17"/>
    </location>
</feature>
<dbReference type="EMBL" id="JAACJN010000035">
    <property type="protein sequence ID" value="KAF5386549.1"/>
    <property type="molecule type" value="Genomic_DNA"/>
</dbReference>
<dbReference type="InterPro" id="IPR036514">
    <property type="entry name" value="SGNH_hydro_sf"/>
</dbReference>
<organism evidence="3 4">
    <name type="scientific">Collybiopsis confluens</name>
    <dbReference type="NCBI Taxonomy" id="2823264"/>
    <lineage>
        <taxon>Eukaryota</taxon>
        <taxon>Fungi</taxon>
        <taxon>Dikarya</taxon>
        <taxon>Basidiomycota</taxon>
        <taxon>Agaricomycotina</taxon>
        <taxon>Agaricomycetes</taxon>
        <taxon>Agaricomycetidae</taxon>
        <taxon>Agaricales</taxon>
        <taxon>Marasmiineae</taxon>
        <taxon>Omphalotaceae</taxon>
        <taxon>Collybiopsis</taxon>
    </lineage>
</organism>
<dbReference type="PANTHER" id="PTHR43784:SF3">
    <property type="entry name" value="GDSL FAMILY LIPASE"/>
    <property type="match status" value="1"/>
</dbReference>
<evidence type="ECO:0000313" key="4">
    <source>
        <dbReference type="Proteomes" id="UP000518752"/>
    </source>
</evidence>
<evidence type="ECO:0000256" key="1">
    <source>
        <dbReference type="SAM" id="SignalP"/>
    </source>
</evidence>
<gene>
    <name evidence="3" type="ORF">D9757_005883</name>
</gene>
<name>A0A8H5HNA8_9AGAR</name>
<dbReference type="Proteomes" id="UP000518752">
    <property type="component" value="Unassembled WGS sequence"/>
</dbReference>
<keyword evidence="4" id="KW-1185">Reference proteome</keyword>